<feature type="region of interest" description="Disordered" evidence="1">
    <location>
        <begin position="1"/>
        <end position="53"/>
    </location>
</feature>
<keyword evidence="3" id="KW-1185">Reference proteome</keyword>
<dbReference type="Proteomes" id="UP000258309">
    <property type="component" value="Unassembled WGS sequence"/>
</dbReference>
<sequence>MYKASAARQQKESYDRTSPVASTRSVEDIEHSSGSHTTVPTFSSPTSQAASSNLTQTSINKEMIHEVVERNAESPANNGQNIQVDPSKKNAELQEHLGDLGRLKAT</sequence>
<feature type="non-terminal residue" evidence="2">
    <location>
        <position position="106"/>
    </location>
</feature>
<gene>
    <name evidence="2" type="ORF">B7463_g6587</name>
</gene>
<accession>A0A3E2H8S0</accession>
<dbReference type="AlphaFoldDB" id="A0A3E2H8S0"/>
<name>A0A3E2H8S0_SCYLI</name>
<feature type="compositionally biased region" description="Polar residues" evidence="1">
    <location>
        <begin position="74"/>
        <end position="84"/>
    </location>
</feature>
<proteinExistence type="predicted"/>
<protein>
    <submittedName>
        <fullName evidence="2">Uncharacterized protein</fullName>
    </submittedName>
</protein>
<feature type="region of interest" description="Disordered" evidence="1">
    <location>
        <begin position="70"/>
        <end position="106"/>
    </location>
</feature>
<evidence type="ECO:0000313" key="3">
    <source>
        <dbReference type="Proteomes" id="UP000258309"/>
    </source>
</evidence>
<evidence type="ECO:0000256" key="1">
    <source>
        <dbReference type="SAM" id="MobiDB-lite"/>
    </source>
</evidence>
<organism evidence="2 3">
    <name type="scientific">Scytalidium lignicola</name>
    <name type="common">Hyphomycete</name>
    <dbReference type="NCBI Taxonomy" id="5539"/>
    <lineage>
        <taxon>Eukaryota</taxon>
        <taxon>Fungi</taxon>
        <taxon>Dikarya</taxon>
        <taxon>Ascomycota</taxon>
        <taxon>Pezizomycotina</taxon>
        <taxon>Leotiomycetes</taxon>
        <taxon>Leotiomycetes incertae sedis</taxon>
        <taxon>Scytalidium</taxon>
    </lineage>
</organism>
<comment type="caution">
    <text evidence="2">The sequence shown here is derived from an EMBL/GenBank/DDBJ whole genome shotgun (WGS) entry which is preliminary data.</text>
</comment>
<evidence type="ECO:0000313" key="2">
    <source>
        <dbReference type="EMBL" id="RFU29768.1"/>
    </source>
</evidence>
<reference evidence="2 3" key="1">
    <citation type="submission" date="2018-05" db="EMBL/GenBank/DDBJ databases">
        <title>Draft genome sequence of Scytalidium lignicola DSM 105466, a ubiquitous saprotrophic fungus.</title>
        <authorList>
            <person name="Buettner E."/>
            <person name="Gebauer A.M."/>
            <person name="Hofrichter M."/>
            <person name="Liers C."/>
            <person name="Kellner H."/>
        </authorList>
    </citation>
    <scope>NUCLEOTIDE SEQUENCE [LARGE SCALE GENOMIC DNA]</scope>
    <source>
        <strain evidence="2 3">DSM 105466</strain>
    </source>
</reference>
<feature type="compositionally biased region" description="Polar residues" evidence="1">
    <location>
        <begin position="34"/>
        <end position="53"/>
    </location>
</feature>
<feature type="non-terminal residue" evidence="2">
    <location>
        <position position="1"/>
    </location>
</feature>
<dbReference type="EMBL" id="NCSJ02000118">
    <property type="protein sequence ID" value="RFU29768.1"/>
    <property type="molecule type" value="Genomic_DNA"/>
</dbReference>
<feature type="compositionally biased region" description="Basic and acidic residues" evidence="1">
    <location>
        <begin position="86"/>
        <end position="106"/>
    </location>
</feature>